<sequence length="256" mass="28782">MSFFMVFLISLMITSICLGRCGCIPYHYFDNGASDVVNLGICGQSNVNGLKTLFKEVSETKSTVMNLPTRGLFYPDDMFFTNWAPRVLTTDCSEKQSSVTTPSGSIFKYTTEITKNYEKTKILLTTVSQKNSSYAQNSSLGNKKTTLSLKNSPFDRHKFTRGHRRSTRTRLQKTTVDGQKFSADAVQMSTKVHLQNSSRKLQKSSREKSTTLRKSTRRSKKSSAIHQKVVEKSNVAATTPSFFDYYADDGEDTTIN</sequence>
<feature type="chain" id="PRO_5040486422" evidence="2">
    <location>
        <begin position="20"/>
        <end position="256"/>
    </location>
</feature>
<dbReference type="EMBL" id="OU899034">
    <property type="protein sequence ID" value="CAH1709872.1"/>
    <property type="molecule type" value="Genomic_DNA"/>
</dbReference>
<name>A0A9P0IKV1_APHGO</name>
<evidence type="ECO:0000256" key="1">
    <source>
        <dbReference type="SAM" id="MobiDB-lite"/>
    </source>
</evidence>
<keyword evidence="2" id="KW-0732">Signal</keyword>
<dbReference type="AlphaFoldDB" id="A0A9P0IKV1"/>
<evidence type="ECO:0000313" key="4">
    <source>
        <dbReference type="Proteomes" id="UP001154329"/>
    </source>
</evidence>
<evidence type="ECO:0000313" key="3">
    <source>
        <dbReference type="EMBL" id="CAH1709872.1"/>
    </source>
</evidence>
<protein>
    <submittedName>
        <fullName evidence="3">Uncharacterized protein</fullName>
    </submittedName>
</protein>
<evidence type="ECO:0000256" key="2">
    <source>
        <dbReference type="SAM" id="SignalP"/>
    </source>
</evidence>
<organism evidence="3 4">
    <name type="scientific">Aphis gossypii</name>
    <name type="common">Cotton aphid</name>
    <dbReference type="NCBI Taxonomy" id="80765"/>
    <lineage>
        <taxon>Eukaryota</taxon>
        <taxon>Metazoa</taxon>
        <taxon>Ecdysozoa</taxon>
        <taxon>Arthropoda</taxon>
        <taxon>Hexapoda</taxon>
        <taxon>Insecta</taxon>
        <taxon>Pterygota</taxon>
        <taxon>Neoptera</taxon>
        <taxon>Paraneoptera</taxon>
        <taxon>Hemiptera</taxon>
        <taxon>Sternorrhyncha</taxon>
        <taxon>Aphidomorpha</taxon>
        <taxon>Aphidoidea</taxon>
        <taxon>Aphididae</taxon>
        <taxon>Aphidini</taxon>
        <taxon>Aphis</taxon>
        <taxon>Aphis</taxon>
    </lineage>
</organism>
<reference evidence="3" key="1">
    <citation type="submission" date="2022-02" db="EMBL/GenBank/DDBJ databases">
        <authorList>
            <person name="King R."/>
        </authorList>
    </citation>
    <scope>NUCLEOTIDE SEQUENCE</scope>
</reference>
<feature type="signal peptide" evidence="2">
    <location>
        <begin position="1"/>
        <end position="19"/>
    </location>
</feature>
<feature type="compositionally biased region" description="Polar residues" evidence="1">
    <location>
        <begin position="133"/>
        <end position="151"/>
    </location>
</feature>
<feature type="compositionally biased region" description="Basic residues" evidence="1">
    <location>
        <begin position="214"/>
        <end position="223"/>
    </location>
</feature>
<feature type="region of interest" description="Disordered" evidence="1">
    <location>
        <begin position="133"/>
        <end position="171"/>
    </location>
</feature>
<reference evidence="3" key="2">
    <citation type="submission" date="2022-10" db="EMBL/GenBank/DDBJ databases">
        <authorList>
            <consortium name="ENA_rothamsted_submissions"/>
            <consortium name="culmorum"/>
            <person name="King R."/>
        </authorList>
    </citation>
    <scope>NUCLEOTIDE SEQUENCE</scope>
</reference>
<feature type="region of interest" description="Disordered" evidence="1">
    <location>
        <begin position="189"/>
        <end position="226"/>
    </location>
</feature>
<dbReference type="Proteomes" id="UP001154329">
    <property type="component" value="Chromosome 1"/>
</dbReference>
<feature type="compositionally biased region" description="Polar residues" evidence="1">
    <location>
        <begin position="189"/>
        <end position="199"/>
    </location>
</feature>
<keyword evidence="4" id="KW-1185">Reference proteome</keyword>
<proteinExistence type="predicted"/>
<dbReference type="OrthoDB" id="10309757at2759"/>
<feature type="compositionally biased region" description="Basic residues" evidence="1">
    <location>
        <begin position="158"/>
        <end position="171"/>
    </location>
</feature>
<accession>A0A9P0IKV1</accession>
<gene>
    <name evidence="3" type="ORF">APHIGO_LOCUS976</name>
</gene>